<evidence type="ECO:0000256" key="1">
    <source>
        <dbReference type="SAM" id="SignalP"/>
    </source>
</evidence>
<keyword evidence="1" id="KW-0732">Signal</keyword>
<dbReference type="EMBL" id="QSHO01000004">
    <property type="protein sequence ID" value="RHC18521.1"/>
    <property type="molecule type" value="Genomic_DNA"/>
</dbReference>
<proteinExistence type="predicted"/>
<feature type="signal peptide" evidence="1">
    <location>
        <begin position="1"/>
        <end position="28"/>
    </location>
</feature>
<protein>
    <submittedName>
        <fullName evidence="2">Vancomycin resistance protein</fullName>
    </submittedName>
</protein>
<feature type="chain" id="PRO_5038808332" evidence="1">
    <location>
        <begin position="29"/>
        <end position="293"/>
    </location>
</feature>
<reference evidence="2 3" key="1">
    <citation type="submission" date="2018-08" db="EMBL/GenBank/DDBJ databases">
        <title>A genome reference for cultivated species of the human gut microbiota.</title>
        <authorList>
            <person name="Zou Y."/>
            <person name="Xue W."/>
            <person name="Luo G."/>
        </authorList>
    </citation>
    <scope>NUCLEOTIDE SEQUENCE [LARGE SCALE GENOMIC DNA]</scope>
    <source>
        <strain evidence="2 3">AM37-1AC</strain>
    </source>
</reference>
<dbReference type="Pfam" id="PF04294">
    <property type="entry name" value="VanW"/>
    <property type="match status" value="1"/>
</dbReference>
<sequence>MIKRKNWTKKMLAVAACAGLLMTNPAFTEAATAAERSAYQAVFDADYYRSAYPDVAAAFGNNKAALFNHFVNYGLREGRSCSADFNPQAYRAKYADLQQAFGDDMAAYCRHYVTCGKAEGRDGGGTGSVSAATVTDAATTDTATVQGNVIGTCTTEYDATVPRAVNVELAAARINGVVVQPGKSFSFSSTILPRTSANGYVVAPIYISGTVGTGTGGGVCQVSSTLYAAMRYANLPATERYPHSLPVTYLPDGYDAAIAGTSKDLKFTNTFSQPLLIQASASGGVLTVTLSLQ</sequence>
<evidence type="ECO:0000313" key="2">
    <source>
        <dbReference type="EMBL" id="RHC18521.1"/>
    </source>
</evidence>
<accession>A0A413Z9S6</accession>
<dbReference type="InterPro" id="IPR052913">
    <property type="entry name" value="Glycopeptide_resist_protein"/>
</dbReference>
<dbReference type="RefSeq" id="WP_118597377.1">
    <property type="nucleotide sequence ID" value="NZ_QSHO01000004.1"/>
</dbReference>
<name>A0A413Z9S6_9FIRM</name>
<dbReference type="InterPro" id="IPR007391">
    <property type="entry name" value="Vancomycin_resist_VanW"/>
</dbReference>
<dbReference type="PANTHER" id="PTHR35788">
    <property type="entry name" value="EXPORTED PROTEIN-RELATED"/>
    <property type="match status" value="1"/>
</dbReference>
<comment type="caution">
    <text evidence="2">The sequence shown here is derived from an EMBL/GenBank/DDBJ whole genome shotgun (WGS) entry which is preliminary data.</text>
</comment>
<dbReference type="PANTHER" id="PTHR35788:SF1">
    <property type="entry name" value="EXPORTED PROTEIN"/>
    <property type="match status" value="1"/>
</dbReference>
<dbReference type="AlphaFoldDB" id="A0A413Z9S6"/>
<dbReference type="Proteomes" id="UP000283513">
    <property type="component" value="Unassembled WGS sequence"/>
</dbReference>
<gene>
    <name evidence="2" type="ORF">DW856_06120</name>
</gene>
<evidence type="ECO:0000313" key="3">
    <source>
        <dbReference type="Proteomes" id="UP000283513"/>
    </source>
</evidence>
<organism evidence="2 3">
    <name type="scientific">Roseburia intestinalis</name>
    <dbReference type="NCBI Taxonomy" id="166486"/>
    <lineage>
        <taxon>Bacteria</taxon>
        <taxon>Bacillati</taxon>
        <taxon>Bacillota</taxon>
        <taxon>Clostridia</taxon>
        <taxon>Lachnospirales</taxon>
        <taxon>Lachnospiraceae</taxon>
        <taxon>Roseburia</taxon>
    </lineage>
</organism>